<keyword evidence="3" id="KW-1185">Reference proteome</keyword>
<dbReference type="Gene3D" id="3.40.50.150">
    <property type="entry name" value="Vaccinia Virus protein VP39"/>
    <property type="match status" value="1"/>
</dbReference>
<dbReference type="GO" id="GO:0008757">
    <property type="term" value="F:S-adenosylmethionine-dependent methyltransferase activity"/>
    <property type="evidence" value="ECO:0007669"/>
    <property type="project" value="InterPro"/>
</dbReference>
<dbReference type="Proteomes" id="UP000005801">
    <property type="component" value="Unassembled WGS sequence"/>
</dbReference>
<dbReference type="Pfam" id="PF08241">
    <property type="entry name" value="Methyltransf_11"/>
    <property type="match status" value="1"/>
</dbReference>
<reference evidence="2 3" key="1">
    <citation type="submission" date="2007-06" db="EMBL/GenBank/DDBJ databases">
        <authorList>
            <person name="Shimkets L."/>
            <person name="Ferriera S."/>
            <person name="Johnson J."/>
            <person name="Kravitz S."/>
            <person name="Beeson K."/>
            <person name="Sutton G."/>
            <person name="Rogers Y.-H."/>
            <person name="Friedman R."/>
            <person name="Frazier M."/>
            <person name="Venter J.C."/>
        </authorList>
    </citation>
    <scope>NUCLEOTIDE SEQUENCE [LARGE SCALE GENOMIC DNA]</scope>
    <source>
        <strain evidence="2 3">SIR-1</strain>
    </source>
</reference>
<comment type="caution">
    <text evidence="2">The sequence shown here is derived from an EMBL/GenBank/DDBJ whole genome shotgun (WGS) entry which is preliminary data.</text>
</comment>
<dbReference type="CDD" id="cd02440">
    <property type="entry name" value="AdoMet_MTases"/>
    <property type="match status" value="1"/>
</dbReference>
<evidence type="ECO:0000313" key="3">
    <source>
        <dbReference type="Proteomes" id="UP000005801"/>
    </source>
</evidence>
<dbReference type="SUPFAM" id="SSF53335">
    <property type="entry name" value="S-adenosyl-L-methionine-dependent methyltransferases"/>
    <property type="match status" value="1"/>
</dbReference>
<dbReference type="PANTHER" id="PTHR43861">
    <property type="entry name" value="TRANS-ACONITATE 2-METHYLTRANSFERASE-RELATED"/>
    <property type="match status" value="1"/>
</dbReference>
<keyword evidence="2" id="KW-0489">Methyltransferase</keyword>
<dbReference type="InterPro" id="IPR029063">
    <property type="entry name" value="SAM-dependent_MTases_sf"/>
</dbReference>
<evidence type="ECO:0000313" key="2">
    <source>
        <dbReference type="EMBL" id="EDM81789.1"/>
    </source>
</evidence>
<dbReference type="OrthoDB" id="9765084at2"/>
<evidence type="ECO:0000259" key="1">
    <source>
        <dbReference type="Pfam" id="PF08241"/>
    </source>
</evidence>
<dbReference type="eggNOG" id="COG2226">
    <property type="taxonomic scope" value="Bacteria"/>
</dbReference>
<protein>
    <submittedName>
        <fullName evidence="2">Putative methyltransferase</fullName>
    </submittedName>
</protein>
<accession>A6FWW5</accession>
<gene>
    <name evidence="2" type="ORF">PPSIR1_04963</name>
</gene>
<name>A6FWW5_9BACT</name>
<dbReference type="AlphaFoldDB" id="A6FWW5"/>
<dbReference type="STRING" id="391625.PPSIR1_04963"/>
<dbReference type="GO" id="GO:0032259">
    <property type="term" value="P:methylation"/>
    <property type="evidence" value="ECO:0007669"/>
    <property type="project" value="UniProtKB-KW"/>
</dbReference>
<proteinExistence type="predicted"/>
<dbReference type="InterPro" id="IPR013216">
    <property type="entry name" value="Methyltransf_11"/>
</dbReference>
<sequence>MRKPPDNYMMLRDAVGERRLRLVDRAYGGASRRVLRRIGLDEGQRVVELGCGAGHMTCWLADQVGASGRVVAVDISREQLEHARRRCAERPWVDLVAADARDTGLAQGSFDVAFVRLLLMHLPEPERALEHCFELLRPGGVLLCEELVVSSSFCYPAQEAQGDLHRMASAMAAARGCDFDVGRRLHELLPAVGFAEVQAGAHQPTASTGESKHIESLSFSETLRLISDPSEAERARAICSALTTAANDSQVVYGQSRMVQAWGRRPASN</sequence>
<dbReference type="PANTHER" id="PTHR43861:SF1">
    <property type="entry name" value="TRANS-ACONITATE 2-METHYLTRANSFERASE"/>
    <property type="match status" value="1"/>
</dbReference>
<dbReference type="EMBL" id="ABCS01000001">
    <property type="protein sequence ID" value="EDM81789.1"/>
    <property type="molecule type" value="Genomic_DNA"/>
</dbReference>
<feature type="domain" description="Methyltransferase type 11" evidence="1">
    <location>
        <begin position="48"/>
        <end position="144"/>
    </location>
</feature>
<keyword evidence="2" id="KW-0808">Transferase</keyword>
<organism evidence="2 3">
    <name type="scientific">Plesiocystis pacifica SIR-1</name>
    <dbReference type="NCBI Taxonomy" id="391625"/>
    <lineage>
        <taxon>Bacteria</taxon>
        <taxon>Pseudomonadati</taxon>
        <taxon>Myxococcota</taxon>
        <taxon>Polyangia</taxon>
        <taxon>Nannocystales</taxon>
        <taxon>Nannocystaceae</taxon>
        <taxon>Plesiocystis</taxon>
    </lineage>
</organism>
<dbReference type="RefSeq" id="WP_006968964.1">
    <property type="nucleotide sequence ID" value="NZ_ABCS01000001.1"/>
</dbReference>